<dbReference type="InterPro" id="IPR007884">
    <property type="entry name" value="METL9"/>
</dbReference>
<dbReference type="PANTHER" id="PTHR12890">
    <property type="entry name" value="DREV PROTEIN"/>
    <property type="match status" value="1"/>
</dbReference>
<sequence>LQTRRRLAVSSAAANPRFQVPNLQASSPGLIAFAVSVGLATLLTVWPAVSQCSTGANHSMLKGHRFRSSWARAAYHKMQFDTEHLSENSRHLEWYRLEQPQLLPKELADAFVQLEQDAETEAFLANSYAKSERLLTQLYHRVAKPLLCMFMSVTSANGFLRRGSMFVLSGEQFRRLIVGSDSGDHQQQQEPLFDSLLDLGAGDGNVTSHYAGYFRRVFATEMATVMTWRLAERGYTVVDPITWLPTQPATDAEPELDAHYDLIGCFNLLDRCEAPLDLLAQAKRRLRPGSGRLLLAIVVPVRQFCEFAPGNRPAQVLAVSGPTFEEQLASLVSNVLRPQGWAVERWAKAPYLCEGDLYQSFYHLTDAVLLLRPAD</sequence>
<dbReference type="InterPro" id="IPR029063">
    <property type="entry name" value="SAM-dependent_MTases_sf"/>
</dbReference>
<protein>
    <submittedName>
        <fullName evidence="2">Methyltransf_11 domain-containing protein</fullName>
    </submittedName>
</protein>
<dbReference type="WBParaSite" id="maker-uti_cns_0007034-snap-gene-0.5-mRNA-1">
    <property type="protein sequence ID" value="maker-uti_cns_0007034-snap-gene-0.5-mRNA-1"/>
    <property type="gene ID" value="maker-uti_cns_0007034-snap-gene-0.5"/>
</dbReference>
<dbReference type="Proteomes" id="UP000095280">
    <property type="component" value="Unplaced"/>
</dbReference>
<keyword evidence="1" id="KW-1185">Reference proteome</keyword>
<dbReference type="Gene3D" id="3.40.50.150">
    <property type="entry name" value="Vaccinia Virus protein VP39"/>
    <property type="match status" value="1"/>
</dbReference>
<dbReference type="SUPFAM" id="SSF53335">
    <property type="entry name" value="S-adenosyl-L-methionine-dependent methyltransferases"/>
    <property type="match status" value="1"/>
</dbReference>
<dbReference type="GO" id="GO:0106370">
    <property type="term" value="F:protein-L-histidine N-pros-methyltransferase activity"/>
    <property type="evidence" value="ECO:0007669"/>
    <property type="project" value="InterPro"/>
</dbReference>
<dbReference type="CDD" id="cd02440">
    <property type="entry name" value="AdoMet_MTases"/>
    <property type="match status" value="1"/>
</dbReference>
<evidence type="ECO:0000313" key="1">
    <source>
        <dbReference type="Proteomes" id="UP000095280"/>
    </source>
</evidence>
<accession>A0A1I8HM74</accession>
<dbReference type="AlphaFoldDB" id="A0A1I8HM74"/>
<dbReference type="PANTHER" id="PTHR12890:SF0">
    <property type="entry name" value="PROTEIN-L-HISTIDINE N-PROS-METHYLTRANSFERASE"/>
    <property type="match status" value="1"/>
</dbReference>
<reference evidence="2" key="1">
    <citation type="submission" date="2016-11" db="UniProtKB">
        <authorList>
            <consortium name="WormBaseParasite"/>
        </authorList>
    </citation>
    <scope>IDENTIFICATION</scope>
</reference>
<evidence type="ECO:0000313" key="2">
    <source>
        <dbReference type="WBParaSite" id="maker-uti_cns_0007034-snap-gene-0.5-mRNA-1"/>
    </source>
</evidence>
<name>A0A1I8HM74_9PLAT</name>
<organism evidence="1 2">
    <name type="scientific">Macrostomum lignano</name>
    <dbReference type="NCBI Taxonomy" id="282301"/>
    <lineage>
        <taxon>Eukaryota</taxon>
        <taxon>Metazoa</taxon>
        <taxon>Spiralia</taxon>
        <taxon>Lophotrochozoa</taxon>
        <taxon>Platyhelminthes</taxon>
        <taxon>Rhabditophora</taxon>
        <taxon>Macrostomorpha</taxon>
        <taxon>Macrostomida</taxon>
        <taxon>Macrostomidae</taxon>
        <taxon>Macrostomum</taxon>
    </lineage>
</organism>
<dbReference type="Pfam" id="PF05219">
    <property type="entry name" value="DREV"/>
    <property type="match status" value="1"/>
</dbReference>
<proteinExistence type="predicted"/>